<evidence type="ECO:0000256" key="1">
    <source>
        <dbReference type="SAM" id="MobiDB-lite"/>
    </source>
</evidence>
<name>A0A6J4QHQ4_9ACTN</name>
<feature type="region of interest" description="Disordered" evidence="1">
    <location>
        <begin position="36"/>
        <end position="227"/>
    </location>
</feature>
<feature type="non-terminal residue" evidence="2">
    <location>
        <position position="1"/>
    </location>
</feature>
<feature type="compositionally biased region" description="Basic and acidic residues" evidence="1">
    <location>
        <begin position="104"/>
        <end position="131"/>
    </location>
</feature>
<feature type="compositionally biased region" description="Basic and acidic residues" evidence="1">
    <location>
        <begin position="151"/>
        <end position="163"/>
    </location>
</feature>
<feature type="region of interest" description="Disordered" evidence="1">
    <location>
        <begin position="1"/>
        <end position="23"/>
    </location>
</feature>
<gene>
    <name evidence="2" type="ORF">AVDCRST_MAG02-358</name>
</gene>
<dbReference type="EMBL" id="CADCVH010000010">
    <property type="protein sequence ID" value="CAA9445067.1"/>
    <property type="molecule type" value="Genomic_DNA"/>
</dbReference>
<organism evidence="2">
    <name type="scientific">uncultured Rubrobacteraceae bacterium</name>
    <dbReference type="NCBI Taxonomy" id="349277"/>
    <lineage>
        <taxon>Bacteria</taxon>
        <taxon>Bacillati</taxon>
        <taxon>Actinomycetota</taxon>
        <taxon>Rubrobacteria</taxon>
        <taxon>Rubrobacterales</taxon>
        <taxon>Rubrobacteraceae</taxon>
        <taxon>environmental samples</taxon>
    </lineage>
</organism>
<feature type="non-terminal residue" evidence="2">
    <location>
        <position position="227"/>
    </location>
</feature>
<evidence type="ECO:0000313" key="2">
    <source>
        <dbReference type="EMBL" id="CAA9445067.1"/>
    </source>
</evidence>
<keyword evidence="2" id="KW-0378">Hydrolase</keyword>
<dbReference type="AlphaFoldDB" id="A0A6J4QHQ4"/>
<reference evidence="2" key="1">
    <citation type="submission" date="2020-02" db="EMBL/GenBank/DDBJ databases">
        <authorList>
            <person name="Meier V. D."/>
        </authorList>
    </citation>
    <scope>NUCLEOTIDE SEQUENCE</scope>
    <source>
        <strain evidence="2">AVDCRST_MAG02</strain>
    </source>
</reference>
<feature type="compositionally biased region" description="Basic residues" evidence="1">
    <location>
        <begin position="186"/>
        <end position="200"/>
    </location>
</feature>
<feature type="compositionally biased region" description="Low complexity" evidence="1">
    <location>
        <begin position="64"/>
        <end position="75"/>
    </location>
</feature>
<proteinExistence type="predicted"/>
<sequence length="227" mass="24546">GRGRGDRGQGRGRRGVAAIRAGQAARWVARGLRELLAGGSGDGGEAREGAAAGHGLPEGRRARAGAPGARGAAARLHGEEGRSPGPRRPNLLPRRRHGPFRRLAYGDRPARGGGGDRPEEEPRRDRRRAGGDVHTPIQLQGQPVRWSPARRGRDGPRPRRGRGDLYGLHRGASRPQNLPEGPLAPRRPRLRGTRLRRRGVAARDLGRHGRHDRRPPGPPGLGRIPRL</sequence>
<dbReference type="GO" id="GO:0016787">
    <property type="term" value="F:hydrolase activity"/>
    <property type="evidence" value="ECO:0007669"/>
    <property type="project" value="UniProtKB-KW"/>
</dbReference>
<protein>
    <submittedName>
        <fullName evidence="2">Uncharacterized Nudix hydrolase NudL</fullName>
    </submittedName>
</protein>
<accession>A0A6J4QHQ4</accession>